<dbReference type="EMBL" id="VSSQ01021166">
    <property type="protein sequence ID" value="MPM66571.1"/>
    <property type="molecule type" value="Genomic_DNA"/>
</dbReference>
<gene>
    <name evidence="1" type="ORF">SDC9_113481</name>
</gene>
<reference evidence="1" key="1">
    <citation type="submission" date="2019-08" db="EMBL/GenBank/DDBJ databases">
        <authorList>
            <person name="Kucharzyk K."/>
            <person name="Murdoch R.W."/>
            <person name="Higgins S."/>
            <person name="Loffler F."/>
        </authorList>
    </citation>
    <scope>NUCLEOTIDE SEQUENCE</scope>
</reference>
<accession>A0A645BPR0</accession>
<name>A0A645BPR0_9ZZZZ</name>
<organism evidence="1">
    <name type="scientific">bioreactor metagenome</name>
    <dbReference type="NCBI Taxonomy" id="1076179"/>
    <lineage>
        <taxon>unclassified sequences</taxon>
        <taxon>metagenomes</taxon>
        <taxon>ecological metagenomes</taxon>
    </lineage>
</organism>
<dbReference type="AlphaFoldDB" id="A0A645BPR0"/>
<comment type="caution">
    <text evidence="1">The sequence shown here is derived from an EMBL/GenBank/DDBJ whole genome shotgun (WGS) entry which is preliminary data.</text>
</comment>
<protein>
    <submittedName>
        <fullName evidence="1">Uncharacterized protein</fullName>
    </submittedName>
</protein>
<evidence type="ECO:0000313" key="1">
    <source>
        <dbReference type="EMBL" id="MPM66571.1"/>
    </source>
</evidence>
<proteinExistence type="predicted"/>
<sequence length="455" mass="52845">MRQQSRAGIRLKEDIRHVDFLELGLLRQRTVCTYEAEALAAEVHDADQARPSRVRRKDRRRWVAKSSFVEHAIHQKRFAILAAGFPVPLPCVAEQDRVPLKIHHVHLGKIRHSAERMHGGDHRGAACVALRRVAVAFRKQVTRRKQRQLVISPVRAKLLEVRGVARVTVALHILFEPQIEPHRIGVPFRRHRRVNLEYLSFQRDPLSNRILRNLLDKARYASNGIIDELRPQLAEKRHVVRNHVAHARELADDADAHRLHPPHGLRRRAKVREERGEFAVHPAARIIGAGNSRAQQRVCVVLRAVDPLIDREFQLLKIVPDRLIRLDERERERQAVFLHRADEILPLRIAAKQNQDAVQAFTVVFSRHALDVGSIERKPVKAKRRRSREIGQNLAHVIRLPRDNAREDRLIRLQHQRKHADLWQRLFRIVCRTHTEHSSLSYTLLSASNSTVNRR</sequence>